<feature type="compositionally biased region" description="Polar residues" evidence="3">
    <location>
        <begin position="740"/>
        <end position="766"/>
    </location>
</feature>
<dbReference type="PANTHER" id="PTHR11081">
    <property type="entry name" value="FLAP ENDONUCLEASE FAMILY MEMBER"/>
    <property type="match status" value="1"/>
</dbReference>
<feature type="compositionally biased region" description="Low complexity" evidence="3">
    <location>
        <begin position="557"/>
        <end position="567"/>
    </location>
</feature>
<feature type="region of interest" description="Disordered" evidence="3">
    <location>
        <begin position="519"/>
        <end position="839"/>
    </location>
</feature>
<keyword evidence="2" id="KW-0378">Hydrolase</keyword>
<dbReference type="InterPro" id="IPR036279">
    <property type="entry name" value="5-3_exonuclease_C_sf"/>
</dbReference>
<feature type="domain" description="XPG-I" evidence="4">
    <location>
        <begin position="109"/>
        <end position="185"/>
    </location>
</feature>
<feature type="compositionally biased region" description="Polar residues" evidence="3">
    <location>
        <begin position="583"/>
        <end position="610"/>
    </location>
</feature>
<dbReference type="PRINTS" id="PR00853">
    <property type="entry name" value="XPGRADSUPER"/>
</dbReference>
<dbReference type="OrthoDB" id="2959108at2759"/>
<feature type="compositionally biased region" description="Basic and acidic residues" evidence="3">
    <location>
        <begin position="898"/>
        <end position="912"/>
    </location>
</feature>
<dbReference type="InterPro" id="IPR006086">
    <property type="entry name" value="XPG-I_dom"/>
</dbReference>
<dbReference type="SUPFAM" id="SSF88723">
    <property type="entry name" value="PIN domain-like"/>
    <property type="match status" value="1"/>
</dbReference>
<dbReference type="InterPro" id="IPR041177">
    <property type="entry name" value="GEN1_C"/>
</dbReference>
<protein>
    <submittedName>
        <fullName evidence="6">Related to DNA repair endonuclease rad2</fullName>
    </submittedName>
</protein>
<feature type="compositionally biased region" description="Low complexity" evidence="3">
    <location>
        <begin position="797"/>
        <end position="826"/>
    </location>
</feature>
<dbReference type="Pfam" id="PF00867">
    <property type="entry name" value="XPG_I"/>
    <property type="match status" value="1"/>
</dbReference>
<accession>A0A1E1JVF4</accession>
<dbReference type="GO" id="GO:0006281">
    <property type="term" value="P:DNA repair"/>
    <property type="evidence" value="ECO:0007669"/>
    <property type="project" value="UniProtKB-ARBA"/>
</dbReference>
<dbReference type="SUPFAM" id="SSF47807">
    <property type="entry name" value="5' to 3' exonuclease, C-terminal subdomain"/>
    <property type="match status" value="1"/>
</dbReference>
<feature type="compositionally biased region" description="Low complexity" evidence="3">
    <location>
        <begin position="611"/>
        <end position="621"/>
    </location>
</feature>
<dbReference type="Pfam" id="PF00752">
    <property type="entry name" value="XPG_N"/>
    <property type="match status" value="1"/>
</dbReference>
<name>A0A1E1JVF4_9HELO</name>
<evidence type="ECO:0000313" key="7">
    <source>
        <dbReference type="Proteomes" id="UP000178912"/>
    </source>
</evidence>
<dbReference type="Gene3D" id="1.10.150.20">
    <property type="entry name" value="5' to 3' exonuclease, C-terminal subdomain"/>
    <property type="match status" value="1"/>
</dbReference>
<dbReference type="InterPro" id="IPR037316">
    <property type="entry name" value="Yen1_H3TH"/>
</dbReference>
<proteinExistence type="predicted"/>
<keyword evidence="6" id="KW-0255">Endonuclease</keyword>
<keyword evidence="1" id="KW-0540">Nuclease</keyword>
<dbReference type="CDD" id="cd09906">
    <property type="entry name" value="H3TH_YEN1"/>
    <property type="match status" value="1"/>
</dbReference>
<dbReference type="InterPro" id="IPR029060">
    <property type="entry name" value="PIN-like_dom_sf"/>
</dbReference>
<reference evidence="7" key="1">
    <citation type="submission" date="2016-03" db="EMBL/GenBank/DDBJ databases">
        <authorList>
            <person name="Guldener U."/>
        </authorList>
    </citation>
    <scope>NUCLEOTIDE SEQUENCE [LARGE SCALE GENOMIC DNA]</scope>
    <source>
        <strain evidence="7">04CH-RAC-A.6.1</strain>
    </source>
</reference>
<dbReference type="SMART" id="SM00484">
    <property type="entry name" value="XPGI"/>
    <property type="match status" value="1"/>
</dbReference>
<dbReference type="GO" id="GO:0017108">
    <property type="term" value="F:5'-flap endonuclease activity"/>
    <property type="evidence" value="ECO:0007669"/>
    <property type="project" value="TreeGrafter"/>
</dbReference>
<organism evidence="6 7">
    <name type="scientific">Rhynchosporium agropyri</name>
    <dbReference type="NCBI Taxonomy" id="914238"/>
    <lineage>
        <taxon>Eukaryota</taxon>
        <taxon>Fungi</taxon>
        <taxon>Dikarya</taxon>
        <taxon>Ascomycota</taxon>
        <taxon>Pezizomycotina</taxon>
        <taxon>Leotiomycetes</taxon>
        <taxon>Helotiales</taxon>
        <taxon>Ploettnerulaceae</taxon>
        <taxon>Rhynchosporium</taxon>
    </lineage>
</organism>
<dbReference type="Pfam" id="PF18380">
    <property type="entry name" value="GEN1_C"/>
    <property type="match status" value="1"/>
</dbReference>
<dbReference type="SMART" id="SM00485">
    <property type="entry name" value="XPGN"/>
    <property type="match status" value="1"/>
</dbReference>
<dbReference type="EMBL" id="FJUX01000003">
    <property type="protein sequence ID" value="CZS89875.1"/>
    <property type="molecule type" value="Genomic_DNA"/>
</dbReference>
<feature type="region of interest" description="Disordered" evidence="3">
    <location>
        <begin position="898"/>
        <end position="940"/>
    </location>
</feature>
<evidence type="ECO:0000256" key="3">
    <source>
        <dbReference type="SAM" id="MobiDB-lite"/>
    </source>
</evidence>
<dbReference type="Gene3D" id="3.40.50.1010">
    <property type="entry name" value="5'-nuclease"/>
    <property type="match status" value="2"/>
</dbReference>
<dbReference type="PANTHER" id="PTHR11081:SF75">
    <property type="entry name" value="ENDONUCLEASE, PUTATIVE (AFU_ORTHOLOGUE AFUA_3G13260)-RELATED"/>
    <property type="match status" value="1"/>
</dbReference>
<dbReference type="Proteomes" id="UP000178912">
    <property type="component" value="Unassembled WGS sequence"/>
</dbReference>
<gene>
    <name evidence="6" type="ORF">RAG0_01108</name>
</gene>
<dbReference type="AlphaFoldDB" id="A0A1E1JVF4"/>
<evidence type="ECO:0000259" key="5">
    <source>
        <dbReference type="SMART" id="SM00485"/>
    </source>
</evidence>
<feature type="domain" description="XPG N-terminal" evidence="5">
    <location>
        <begin position="1"/>
        <end position="101"/>
    </location>
</feature>
<dbReference type="FunFam" id="3.40.50.1010:FF:000037">
    <property type="entry name" value="Rad2-like endonuclease, putative (AFU_orthologue AFUA_3G13260)"/>
    <property type="match status" value="1"/>
</dbReference>
<evidence type="ECO:0000256" key="2">
    <source>
        <dbReference type="ARBA" id="ARBA00022801"/>
    </source>
</evidence>
<feature type="compositionally biased region" description="Polar residues" evidence="3">
    <location>
        <begin position="709"/>
        <end position="722"/>
    </location>
</feature>
<keyword evidence="7" id="KW-1185">Reference proteome</keyword>
<evidence type="ECO:0000256" key="1">
    <source>
        <dbReference type="ARBA" id="ARBA00022722"/>
    </source>
</evidence>
<feature type="compositionally biased region" description="Acidic residues" evidence="3">
    <location>
        <begin position="770"/>
        <end position="782"/>
    </location>
</feature>
<dbReference type="InterPro" id="IPR006084">
    <property type="entry name" value="XPG/Rad2"/>
</dbReference>
<dbReference type="GO" id="GO:0008821">
    <property type="term" value="F:crossover junction DNA endonuclease activity"/>
    <property type="evidence" value="ECO:0007669"/>
    <property type="project" value="InterPro"/>
</dbReference>
<evidence type="ECO:0000313" key="6">
    <source>
        <dbReference type="EMBL" id="CZS89875.1"/>
    </source>
</evidence>
<dbReference type="InterPro" id="IPR006085">
    <property type="entry name" value="XPG_DNA_repair_N"/>
</dbReference>
<evidence type="ECO:0000259" key="4">
    <source>
        <dbReference type="SMART" id="SM00484"/>
    </source>
</evidence>
<dbReference type="FunFam" id="3.40.50.1010:FF:000051">
    <property type="entry name" value="Rad2-like endonuclease, putative (AFU_orthologue AFUA_3G13260)"/>
    <property type="match status" value="1"/>
</dbReference>
<dbReference type="CDD" id="cd09870">
    <property type="entry name" value="PIN_YEN1"/>
    <property type="match status" value="1"/>
</dbReference>
<feature type="compositionally biased region" description="Low complexity" evidence="3">
    <location>
        <begin position="630"/>
        <end position="640"/>
    </location>
</feature>
<sequence length="940" mass="102861">MGIPGIYEEIGRGERVSLSKLAIEKLEETGRPFRLAIDISIWQFQIQAGQGGANPAIRTLYYRLVRLLGTSIQPLFVFDGAKRPQLKRNKRVGRGGASASDVTTKQLLKLFGFPYHNAPGEAEAECALLQRHGIVDAVLSEDVDTLMFGSGTTLRDWSPEGSRGNKAPTHVSLFDAKKTKEGKSGLGREGMILVALLSGGDYAPDGLKGFGAKIACEAARAGFGKSLCSISKSDEEGLSIWRESLTQEIQTNENKFFKTKHKSLIIPDDFPSKEILGYYTHPVVSSATKIDRLKEDITWDGGVDVLGLREYVKEAFDWTNKGGASKFIRNLAPALLVHQLRLRANRRDSGYPDEILTQMNEMEYVREICGRREHFSMDGCPELRIVFAPLDIVGMNLEDEYDDSEDYGRDGLAPVNGDDQIEAYVSEDDAPVRKRAIASYDPTKLDKIWIPETIAKLGIPLKVEDYEEAERKKRLPKIKAVRKTRTAPAKGGMPRGALDKFVKVTKSVDENIVPKVPARAVASSQPTPPPAFLAPAPNRLSSSQPAPVSKSHRTSRSARSSTEALSRPMTKSRAKTAPIKSRPNGNPWSLAKPTTSSQPNPSITKALNTQTSKSSSPPTSSLQEPYYITSSPLSLPSSLSRTNSRKHIRPQSPSTPPELSEHEIELPSTVTISRGTRKVRPDPTGTPSKSSSQPSPRKKISPGRIAASHLSSSFEGNVTVPSNFEPVARKLSFSAPAGSPSRQIKPQSYQEKPSDNATSSSGNIHTIDNAEIENEDETEDYGDFPSINEMLSPSPMPAIASTSSFSASSTPISTSKSISPKNNIIIDLDSSPPAPIRAQTSHPKFGLYFPSCTSSSVDEKSAPDVVRTEEMVTAVKKGKRFITLRESLEGSWKEISEEEMLGKEKEKEEKEKRMTRRGGGRQGKGAWRMSEVEVLDLTGD</sequence>